<keyword evidence="4 13" id="KW-0645">Protease</keyword>
<evidence type="ECO:0000259" key="12">
    <source>
        <dbReference type="Pfam" id="PF02163"/>
    </source>
</evidence>
<evidence type="ECO:0000256" key="10">
    <source>
        <dbReference type="ARBA" id="ARBA00023136"/>
    </source>
</evidence>
<dbReference type="InterPro" id="IPR004387">
    <property type="entry name" value="Pept_M50_Zn"/>
</dbReference>
<evidence type="ECO:0000256" key="3">
    <source>
        <dbReference type="ARBA" id="ARBA00007931"/>
    </source>
</evidence>
<sequence>MSLLAFLIAIFILVGFHEFGHFITAKWCGITVERFSIGFGPVLWRKKPVRANDTEFVLSLIPLGGYVKMLDNRNGDFLSEEQKLRAFNHQVLWKRSLVVLAGPLANFLLAWVLLAVLFLSSPIQVRPILSAPGINSMAAELGIVEGDEVRGFLELDSTMTEQIIQTESIQSWNRLRWKLLKTVFTKNGFVLELDHEGKGLYRVQFTSSQIQNINFQGDLFGQLGLIPSKTDVDLLFNLDVDIPTAFYLATERVFDISYVSLMSIKSLITGDASIKQITGPIGIAGMAGKSAQSGIVAYFGFLSLISISLGLMNLLPLPMLDGGQLVFDAWELVTGSPISEAFRALAVKVGLMGIILVTCIAFYNDFLKIFSG</sequence>
<reference evidence="13 14" key="1">
    <citation type="submission" date="2017-04" db="EMBL/GenBank/DDBJ databases">
        <authorList>
            <person name="Afonso C.L."/>
            <person name="Miller P.J."/>
            <person name="Scott M.A."/>
            <person name="Spackman E."/>
            <person name="Goraichik I."/>
            <person name="Dimitrov K.M."/>
            <person name="Suarez D.L."/>
            <person name="Swayne D.E."/>
        </authorList>
    </citation>
    <scope>NUCLEOTIDE SEQUENCE [LARGE SCALE GENOMIC DNA]</scope>
    <source>
        <strain evidence="13 14">VK13</strain>
    </source>
</reference>
<evidence type="ECO:0000256" key="9">
    <source>
        <dbReference type="ARBA" id="ARBA00023049"/>
    </source>
</evidence>
<proteinExistence type="inferred from homology"/>
<feature type="transmembrane region" description="Helical" evidence="11">
    <location>
        <begin position="97"/>
        <end position="119"/>
    </location>
</feature>
<dbReference type="PANTHER" id="PTHR42837:SF2">
    <property type="entry name" value="MEMBRANE METALLOPROTEASE ARASP2, CHLOROPLASTIC-RELATED"/>
    <property type="match status" value="1"/>
</dbReference>
<gene>
    <name evidence="13" type="ORF">SAMN06296008_10525</name>
</gene>
<dbReference type="STRING" id="1938817.SAMN06296008_10525"/>
<dbReference type="Gene3D" id="2.30.42.10">
    <property type="match status" value="1"/>
</dbReference>
<organism evidence="13 14">
    <name type="scientific">Polynucleobacter kasalickyi</name>
    <dbReference type="NCBI Taxonomy" id="1938817"/>
    <lineage>
        <taxon>Bacteria</taxon>
        <taxon>Pseudomonadati</taxon>
        <taxon>Pseudomonadota</taxon>
        <taxon>Betaproteobacteria</taxon>
        <taxon>Burkholderiales</taxon>
        <taxon>Burkholderiaceae</taxon>
        <taxon>Polynucleobacter</taxon>
    </lineage>
</organism>
<dbReference type="InterPro" id="IPR008915">
    <property type="entry name" value="Peptidase_M50"/>
</dbReference>
<keyword evidence="6" id="KW-0378">Hydrolase</keyword>
<dbReference type="AlphaFoldDB" id="A0A1W1ZCJ3"/>
<feature type="transmembrane region" description="Helical" evidence="11">
    <location>
        <begin position="295"/>
        <end position="315"/>
    </location>
</feature>
<keyword evidence="10 11" id="KW-0472">Membrane</keyword>
<evidence type="ECO:0000256" key="5">
    <source>
        <dbReference type="ARBA" id="ARBA00022692"/>
    </source>
</evidence>
<dbReference type="Pfam" id="PF02163">
    <property type="entry name" value="Peptidase_M50"/>
    <property type="match status" value="1"/>
</dbReference>
<dbReference type="InterPro" id="IPR036034">
    <property type="entry name" value="PDZ_sf"/>
</dbReference>
<evidence type="ECO:0000313" key="13">
    <source>
        <dbReference type="EMBL" id="SMC46123.1"/>
    </source>
</evidence>
<keyword evidence="14" id="KW-1185">Reference proteome</keyword>
<feature type="domain" description="Peptidase M50" evidence="12">
    <location>
        <begin position="5"/>
        <end position="356"/>
    </location>
</feature>
<feature type="transmembrane region" description="Helical" evidence="11">
    <location>
        <begin position="341"/>
        <end position="363"/>
    </location>
</feature>
<dbReference type="Proteomes" id="UP000192708">
    <property type="component" value="Unassembled WGS sequence"/>
</dbReference>
<evidence type="ECO:0000256" key="2">
    <source>
        <dbReference type="ARBA" id="ARBA00004141"/>
    </source>
</evidence>
<dbReference type="GO" id="GO:0016020">
    <property type="term" value="C:membrane"/>
    <property type="evidence" value="ECO:0007669"/>
    <property type="project" value="UniProtKB-SubCell"/>
</dbReference>
<evidence type="ECO:0000256" key="6">
    <source>
        <dbReference type="ARBA" id="ARBA00022801"/>
    </source>
</evidence>
<keyword evidence="8 11" id="KW-1133">Transmembrane helix</keyword>
<evidence type="ECO:0000256" key="11">
    <source>
        <dbReference type="SAM" id="Phobius"/>
    </source>
</evidence>
<keyword evidence="9" id="KW-0482">Metalloprotease</keyword>
<dbReference type="CDD" id="cd06163">
    <property type="entry name" value="S2P-M50_PDZ_RseP-like"/>
    <property type="match status" value="1"/>
</dbReference>
<evidence type="ECO:0000256" key="7">
    <source>
        <dbReference type="ARBA" id="ARBA00022833"/>
    </source>
</evidence>
<dbReference type="RefSeq" id="WP_084283188.1">
    <property type="nucleotide sequence ID" value="NZ_FWXJ01000005.1"/>
</dbReference>
<accession>A0A1W1ZCJ3</accession>
<dbReference type="PANTHER" id="PTHR42837">
    <property type="entry name" value="REGULATOR OF SIGMA-E PROTEASE RSEP"/>
    <property type="match status" value="1"/>
</dbReference>
<evidence type="ECO:0000256" key="1">
    <source>
        <dbReference type="ARBA" id="ARBA00001947"/>
    </source>
</evidence>
<evidence type="ECO:0000256" key="8">
    <source>
        <dbReference type="ARBA" id="ARBA00022989"/>
    </source>
</evidence>
<comment type="similarity">
    <text evidence="3">Belongs to the peptidase M50B family.</text>
</comment>
<keyword evidence="7" id="KW-0862">Zinc</keyword>
<name>A0A1W1ZCJ3_9BURK</name>
<protein>
    <submittedName>
        <fullName evidence="13">Site-2 protease. Metallo peptidase. MEROPS family M50B</fullName>
    </submittedName>
</protein>
<dbReference type="GO" id="GO:0004222">
    <property type="term" value="F:metalloendopeptidase activity"/>
    <property type="evidence" value="ECO:0007669"/>
    <property type="project" value="InterPro"/>
</dbReference>
<comment type="cofactor">
    <cofactor evidence="1">
        <name>Zn(2+)</name>
        <dbReference type="ChEBI" id="CHEBI:29105"/>
    </cofactor>
</comment>
<dbReference type="GO" id="GO:0006508">
    <property type="term" value="P:proteolysis"/>
    <property type="evidence" value="ECO:0007669"/>
    <property type="project" value="UniProtKB-KW"/>
</dbReference>
<dbReference type="EMBL" id="FWXJ01000005">
    <property type="protein sequence ID" value="SMC46123.1"/>
    <property type="molecule type" value="Genomic_DNA"/>
</dbReference>
<evidence type="ECO:0000313" key="14">
    <source>
        <dbReference type="Proteomes" id="UP000192708"/>
    </source>
</evidence>
<comment type="subcellular location">
    <subcellularLocation>
        <location evidence="2">Membrane</location>
        <topology evidence="2">Multi-pass membrane protein</topology>
    </subcellularLocation>
</comment>
<evidence type="ECO:0000256" key="4">
    <source>
        <dbReference type="ARBA" id="ARBA00022670"/>
    </source>
</evidence>
<dbReference type="OrthoDB" id="9782003at2"/>
<keyword evidence="5 11" id="KW-0812">Transmembrane</keyword>